<dbReference type="PANTHER" id="PTHR46510">
    <property type="entry name" value="BROMODOMAIN ADJACENT TO ZINC FINGER DOMAIN PROTEIN 1A"/>
    <property type="match status" value="1"/>
</dbReference>
<dbReference type="RefSeq" id="XP_008789633.2">
    <property type="nucleotide sequence ID" value="XM_008791411.4"/>
</dbReference>
<evidence type="ECO:0000256" key="3">
    <source>
        <dbReference type="ARBA" id="ARBA00022833"/>
    </source>
</evidence>
<dbReference type="GO" id="GO:0031445">
    <property type="term" value="P:regulation of heterochromatin formation"/>
    <property type="evidence" value="ECO:0007669"/>
    <property type="project" value="TreeGrafter"/>
</dbReference>
<dbReference type="GO" id="GO:0045740">
    <property type="term" value="P:positive regulation of DNA replication"/>
    <property type="evidence" value="ECO:0007669"/>
    <property type="project" value="TreeGrafter"/>
</dbReference>
<dbReference type="Proteomes" id="UP000228380">
    <property type="component" value="Chromosome 7"/>
</dbReference>
<dbReference type="SMART" id="SM00249">
    <property type="entry name" value="PHD"/>
    <property type="match status" value="1"/>
</dbReference>
<keyword evidence="2 5" id="KW-0863">Zinc-finger</keyword>
<dbReference type="InterPro" id="IPR011124">
    <property type="entry name" value="Znf_CW"/>
</dbReference>
<dbReference type="AlphaFoldDB" id="A0A8B8J4W9"/>
<dbReference type="SUPFAM" id="SSF57903">
    <property type="entry name" value="FYVE/PHD zinc finger"/>
    <property type="match status" value="1"/>
</dbReference>
<dbReference type="OrthoDB" id="787137at2759"/>
<dbReference type="Gene3D" id="3.30.40.100">
    <property type="match status" value="1"/>
</dbReference>
<dbReference type="InterPro" id="IPR047171">
    <property type="entry name" value="BAZ1A"/>
</dbReference>
<protein>
    <submittedName>
        <fullName evidence="9 10">Uncharacterized protein LOC103707060 isoform X1</fullName>
    </submittedName>
</protein>
<evidence type="ECO:0000256" key="5">
    <source>
        <dbReference type="PROSITE-ProRule" id="PRU00146"/>
    </source>
</evidence>
<reference evidence="9 10" key="2">
    <citation type="submission" date="2025-04" db="UniProtKB">
        <authorList>
            <consortium name="RefSeq"/>
        </authorList>
    </citation>
    <scope>IDENTIFICATION</scope>
    <source>
        <tissue evidence="9 10">Young leaves</tissue>
    </source>
</reference>
<dbReference type="GO" id="GO:0008623">
    <property type="term" value="C:CHRAC"/>
    <property type="evidence" value="ECO:0007669"/>
    <property type="project" value="TreeGrafter"/>
</dbReference>
<dbReference type="Pfam" id="PF01448">
    <property type="entry name" value="ELM2"/>
    <property type="match status" value="1"/>
</dbReference>
<gene>
    <name evidence="9 10 11" type="primary">LOC103707060</name>
</gene>
<organism evidence="8 10">
    <name type="scientific">Phoenix dactylifera</name>
    <name type="common">Date palm</name>
    <dbReference type="NCBI Taxonomy" id="42345"/>
    <lineage>
        <taxon>Eukaryota</taxon>
        <taxon>Viridiplantae</taxon>
        <taxon>Streptophyta</taxon>
        <taxon>Embryophyta</taxon>
        <taxon>Tracheophyta</taxon>
        <taxon>Spermatophyta</taxon>
        <taxon>Magnoliopsida</taxon>
        <taxon>Liliopsida</taxon>
        <taxon>Arecaceae</taxon>
        <taxon>Coryphoideae</taxon>
        <taxon>Phoeniceae</taxon>
        <taxon>Phoenix</taxon>
    </lineage>
</organism>
<dbReference type="InterPro" id="IPR001965">
    <property type="entry name" value="Znf_PHD"/>
</dbReference>
<keyword evidence="3" id="KW-0862">Zinc</keyword>
<feature type="domain" description="CW-type" evidence="7">
    <location>
        <begin position="413"/>
        <end position="476"/>
    </location>
</feature>
<evidence type="ECO:0000313" key="8">
    <source>
        <dbReference type="Proteomes" id="UP000228380"/>
    </source>
</evidence>
<keyword evidence="8" id="KW-1185">Reference proteome</keyword>
<dbReference type="InterPro" id="IPR011011">
    <property type="entry name" value="Znf_FYVE_PHD"/>
</dbReference>
<reference evidence="8" key="1">
    <citation type="journal article" date="2019" name="Nat. Commun.">
        <title>Genome-wide association mapping of date palm fruit traits.</title>
        <authorList>
            <person name="Hazzouri K.M."/>
            <person name="Gros-Balthazard M."/>
            <person name="Flowers J.M."/>
            <person name="Copetti D."/>
            <person name="Lemansour A."/>
            <person name="Lebrun M."/>
            <person name="Masmoudi K."/>
            <person name="Ferrand S."/>
            <person name="Dhar M.I."/>
            <person name="Fresquez Z.A."/>
            <person name="Rosas U."/>
            <person name="Zhang J."/>
            <person name="Talag J."/>
            <person name="Lee S."/>
            <person name="Kudrna D."/>
            <person name="Powell R.F."/>
            <person name="Leitch I.J."/>
            <person name="Krueger R.R."/>
            <person name="Wing R.A."/>
            <person name="Amiri K.M.A."/>
            <person name="Purugganan M.D."/>
        </authorList>
    </citation>
    <scope>NUCLEOTIDE SEQUENCE [LARGE SCALE GENOMIC DNA]</scope>
    <source>
        <strain evidence="8">cv. Khalas</strain>
    </source>
</reference>
<evidence type="ECO:0000256" key="4">
    <source>
        <dbReference type="ARBA" id="ARBA00023242"/>
    </source>
</evidence>
<dbReference type="GO" id="GO:0000228">
    <property type="term" value="C:nuclear chromosome"/>
    <property type="evidence" value="ECO:0007669"/>
    <property type="project" value="TreeGrafter"/>
</dbReference>
<dbReference type="PROSITE" id="PS01359">
    <property type="entry name" value="ZF_PHD_1"/>
    <property type="match status" value="1"/>
</dbReference>
<dbReference type="GO" id="GO:0008270">
    <property type="term" value="F:zinc ion binding"/>
    <property type="evidence" value="ECO:0007669"/>
    <property type="project" value="UniProtKB-KW"/>
</dbReference>
<sequence length="504" mass="56320">MSPNYDEFPWDSCRKSISSEEEECKSSNTDVVDLSRSCSDLSTVHNMCLSSTSKRDGYVYKRRKLHRNSIAILTEENRTTKTKENVSNHSCMSSEDFQLTLHKDDLGCTPIISFCGCSRDVSLNGDLLICEQHHVQKSINVLSSQIESVPNSGTHDICSIRESEMPAKASIGNLCKPVLGHYYSINDRSSSSKSNTELCSAFMKTEVEDPDAGECSSSDIALVEPWGEFTSARDLCISLLKSHGLLGSAWAASGSASLEVPYDNDDKFSQTCKICGLLENPKKMLICDLCEQAYHLSCCNTRVKKLPVDEWYCQPCFRKKPKPLTGKPFNAEGKISGYRKRMSYGDLGSISFMLTDTKPYTSGVRIGKDFQAEVPDWCGPVANDHDYFDAPSEIDPGEFSNPNEWNGNKTYKRSSIGNWIQCRGVVDTGGTKEEIICGKWRRAPLYVVQTDDWDCSCSVLWDPVHADCAVPQELETDEILKHLKYMKMLRPCPAEKNGNHVKPK</sequence>
<dbReference type="InterPro" id="IPR000949">
    <property type="entry name" value="ELM2_dom"/>
</dbReference>
<dbReference type="GO" id="GO:0006355">
    <property type="term" value="P:regulation of DNA-templated transcription"/>
    <property type="evidence" value="ECO:0007669"/>
    <property type="project" value="TreeGrafter"/>
</dbReference>
<dbReference type="PANTHER" id="PTHR46510:SF1">
    <property type="entry name" value="BROMODOMAIN ADJACENT TO ZINC FINGER DOMAIN PROTEIN 1A"/>
    <property type="match status" value="1"/>
</dbReference>
<accession>A0A8B8J4W9</accession>
<proteinExistence type="predicted"/>
<keyword evidence="1" id="KW-0479">Metal-binding</keyword>
<dbReference type="KEGG" id="pda:103707060"/>
<evidence type="ECO:0000259" key="7">
    <source>
        <dbReference type="PROSITE" id="PS51050"/>
    </source>
</evidence>
<dbReference type="RefSeq" id="XP_026660440.2">
    <property type="nucleotide sequence ID" value="XM_026804639.2"/>
</dbReference>
<feature type="domain" description="PHD-type" evidence="6">
    <location>
        <begin position="269"/>
        <end position="319"/>
    </location>
</feature>
<dbReference type="InterPro" id="IPR013083">
    <property type="entry name" value="Znf_RING/FYVE/PHD"/>
</dbReference>
<evidence type="ECO:0000256" key="2">
    <source>
        <dbReference type="ARBA" id="ARBA00022771"/>
    </source>
</evidence>
<evidence type="ECO:0000259" key="6">
    <source>
        <dbReference type="PROSITE" id="PS50016"/>
    </source>
</evidence>
<dbReference type="GO" id="GO:0006338">
    <property type="term" value="P:chromatin remodeling"/>
    <property type="evidence" value="ECO:0007669"/>
    <property type="project" value="InterPro"/>
</dbReference>
<dbReference type="Pfam" id="PF00628">
    <property type="entry name" value="PHD"/>
    <property type="match status" value="1"/>
</dbReference>
<keyword evidence="4" id="KW-0539">Nucleus</keyword>
<dbReference type="PROSITE" id="PS51050">
    <property type="entry name" value="ZF_CW"/>
    <property type="match status" value="1"/>
</dbReference>
<name>A0A8B8J4W9_PHODC</name>
<dbReference type="PROSITE" id="PS50016">
    <property type="entry name" value="ZF_PHD_2"/>
    <property type="match status" value="1"/>
</dbReference>
<dbReference type="GO" id="GO:0003677">
    <property type="term" value="F:DNA binding"/>
    <property type="evidence" value="ECO:0007669"/>
    <property type="project" value="TreeGrafter"/>
</dbReference>
<dbReference type="InterPro" id="IPR019786">
    <property type="entry name" value="Zinc_finger_PHD-type_CS"/>
</dbReference>
<dbReference type="Gene3D" id="3.30.40.10">
    <property type="entry name" value="Zinc/RING finger domain, C3HC4 (zinc finger)"/>
    <property type="match status" value="1"/>
</dbReference>
<evidence type="ECO:0000313" key="9">
    <source>
        <dbReference type="RefSeq" id="XP_008789633.2"/>
    </source>
</evidence>
<dbReference type="InterPro" id="IPR019787">
    <property type="entry name" value="Znf_PHD-finger"/>
</dbReference>
<dbReference type="RefSeq" id="XP_026660439.2">
    <property type="nucleotide sequence ID" value="XM_026804638.2"/>
</dbReference>
<evidence type="ECO:0000313" key="11">
    <source>
        <dbReference type="RefSeq" id="XP_026660440.2"/>
    </source>
</evidence>
<dbReference type="GeneID" id="103707060"/>
<evidence type="ECO:0000256" key="1">
    <source>
        <dbReference type="ARBA" id="ARBA00022723"/>
    </source>
</evidence>
<evidence type="ECO:0000313" key="10">
    <source>
        <dbReference type="RefSeq" id="XP_026660439.2"/>
    </source>
</evidence>
<dbReference type="FunFam" id="3.30.40.100:FF:000005">
    <property type="entry name" value="uncharacterized protein LOC106759733 isoform X4"/>
    <property type="match status" value="1"/>
</dbReference>